<dbReference type="Proteomes" id="UP001596242">
    <property type="component" value="Unassembled WGS sequence"/>
</dbReference>
<dbReference type="Gene3D" id="1.25.40.10">
    <property type="entry name" value="Tetratricopeptide repeat domain"/>
    <property type="match status" value="1"/>
</dbReference>
<dbReference type="EMBL" id="JBHSPT010000104">
    <property type="protein sequence ID" value="MFC6059992.1"/>
    <property type="molecule type" value="Genomic_DNA"/>
</dbReference>
<dbReference type="SUPFAM" id="SSF48452">
    <property type="entry name" value="TPR-like"/>
    <property type="match status" value="1"/>
</dbReference>
<protein>
    <submittedName>
        <fullName evidence="2">Helix-turn-helix domain-containing protein</fullName>
    </submittedName>
</protein>
<dbReference type="InterPro" id="IPR011990">
    <property type="entry name" value="TPR-like_helical_dom_sf"/>
</dbReference>
<dbReference type="Pfam" id="PF13560">
    <property type="entry name" value="HTH_31"/>
    <property type="match status" value="1"/>
</dbReference>
<dbReference type="Gene3D" id="1.10.260.40">
    <property type="entry name" value="lambda repressor-like DNA-binding domains"/>
    <property type="match status" value="1"/>
</dbReference>
<evidence type="ECO:0000313" key="3">
    <source>
        <dbReference type="Proteomes" id="UP001596242"/>
    </source>
</evidence>
<gene>
    <name evidence="2" type="ORF">ACFP50_32730</name>
</gene>
<evidence type="ECO:0000313" key="2">
    <source>
        <dbReference type="EMBL" id="MFC6059992.1"/>
    </source>
</evidence>
<dbReference type="SUPFAM" id="SSF47413">
    <property type="entry name" value="lambda repressor-like DNA-binding domains"/>
    <property type="match status" value="1"/>
</dbReference>
<dbReference type="RefSeq" id="WP_386405302.1">
    <property type="nucleotide sequence ID" value="NZ_JBHSPT010000104.1"/>
</dbReference>
<dbReference type="InterPro" id="IPR001387">
    <property type="entry name" value="Cro/C1-type_HTH"/>
</dbReference>
<keyword evidence="3" id="KW-1185">Reference proteome</keyword>
<reference evidence="3" key="1">
    <citation type="journal article" date="2019" name="Int. J. Syst. Evol. Microbiol.">
        <title>The Global Catalogue of Microorganisms (GCM) 10K type strain sequencing project: providing services to taxonomists for standard genome sequencing and annotation.</title>
        <authorList>
            <consortium name="The Broad Institute Genomics Platform"/>
            <consortium name="The Broad Institute Genome Sequencing Center for Infectious Disease"/>
            <person name="Wu L."/>
            <person name="Ma J."/>
        </authorList>
    </citation>
    <scope>NUCLEOTIDE SEQUENCE [LARGE SCALE GENOMIC DNA]</scope>
    <source>
        <strain evidence="3">JCM 12763</strain>
    </source>
</reference>
<evidence type="ECO:0000259" key="1">
    <source>
        <dbReference type="PROSITE" id="PS50943"/>
    </source>
</evidence>
<sequence length="498" mass="53131">MRPPSRVCERCATELSQYNPGALCALCSKAGTAPGVPDRAWRDEAVYRALAAWDFGELLRLVRRRAGLSQMAVRELTALPQSFISGLERGQKQIGSPVTLLDLLNGLGLPSDLQSLLLTPLRGDAPKPGHGRSTEVVLPWTADRMVTSLEVAIGGTAMKRRRVLTALSGAALTQYVLQSAIAPTEAVAASSGTTTVTDALIGSLQSTTDALRQVDATSGSGSLAHTAKTHLQMLLHLLKHGSYSERHGRRLAAVTADTAAQTGWYTFDGGDHDAAQHLFLGALRAAHASGDSRLRAGALGFLAIHGYSVGDPRDAITAARTARQTITEHDAPALNAMLLTRQARGHARLREERHALAALAEAEELCARGRGEDDPHWLYWVHTGEILGQTGSCYLDLGQPDRAAQSFAAARDVLSRDEIRTTAQFLSRAATAQMRAGDADAGCATAHDVLTLAEGIASARLDDHLRNMLNEARSYGASSPARTLLERGENVMRQRAAA</sequence>
<accession>A0ABW1MAE4</accession>
<name>A0ABW1MAE4_9ACTN</name>
<comment type="caution">
    <text evidence="2">The sequence shown here is derived from an EMBL/GenBank/DDBJ whole genome shotgun (WGS) entry which is preliminary data.</text>
</comment>
<organism evidence="2 3">
    <name type="scientific">Streptomyces pratens</name>
    <dbReference type="NCBI Taxonomy" id="887456"/>
    <lineage>
        <taxon>Bacteria</taxon>
        <taxon>Bacillati</taxon>
        <taxon>Actinomycetota</taxon>
        <taxon>Actinomycetes</taxon>
        <taxon>Kitasatosporales</taxon>
        <taxon>Streptomycetaceae</taxon>
        <taxon>Streptomyces</taxon>
    </lineage>
</organism>
<dbReference type="PROSITE" id="PS50943">
    <property type="entry name" value="HTH_CROC1"/>
    <property type="match status" value="1"/>
</dbReference>
<proteinExistence type="predicted"/>
<feature type="domain" description="HTH cro/C1-type" evidence="1">
    <location>
        <begin position="59"/>
        <end position="113"/>
    </location>
</feature>
<dbReference type="InterPro" id="IPR010982">
    <property type="entry name" value="Lambda_DNA-bd_dom_sf"/>
</dbReference>